<dbReference type="AlphaFoldDB" id="C6W0M2"/>
<dbReference type="PANTHER" id="PTHR43135:SF3">
    <property type="entry name" value="ALPHA-D-RIBOSE 1-METHYLPHOSPHONATE 5-TRIPHOSPHATE DIPHOSPHATASE"/>
    <property type="match status" value="1"/>
</dbReference>
<dbReference type="eggNOG" id="COG1228">
    <property type="taxonomic scope" value="Bacteria"/>
</dbReference>
<protein>
    <submittedName>
        <fullName evidence="3">Amidohydrolase</fullName>
    </submittedName>
</protein>
<dbReference type="Gene3D" id="3.30.110.90">
    <property type="entry name" value="Amidohydrolase"/>
    <property type="match status" value="1"/>
</dbReference>
<dbReference type="Gene3D" id="3.40.50.10910">
    <property type="entry name" value="Amidohydrolase"/>
    <property type="match status" value="1"/>
</dbReference>
<dbReference type="EMBL" id="CP001619">
    <property type="protein sequence ID" value="ACT93628.1"/>
    <property type="molecule type" value="Genomic_DNA"/>
</dbReference>
<evidence type="ECO:0000259" key="2">
    <source>
        <dbReference type="Pfam" id="PF07969"/>
    </source>
</evidence>
<dbReference type="InterPro" id="IPR011059">
    <property type="entry name" value="Metal-dep_hydrolase_composite"/>
</dbReference>
<dbReference type="InterPro" id="IPR051781">
    <property type="entry name" value="Metallo-dep_Hydrolase"/>
</dbReference>
<sequence length="438" mass="47702">MSPIHRIFRHVVYVAVILALVRCTVNRRAVDSAAYIREVNHKEIASESGIIAIIGATIIDGTGNVPLHSGCVIVENGLITAAGSMKNTVIPPRAQVVDAAGLTLLPGFIDAHFHLDGVHNLPARFLLNGVTSLRDPGAWIEAYDGERAGSEPVPRLFLAGPHLDMFPPAYPRDAYVVRDAGEAVRQVNRLADRGASVIKVYYRLPPAIIREVCKAAHARGLPVTAHLEITEAREAIEAGLDGIEHITSFGLSLVPQRAGERYRQMVMADNNARKQGRYDIWKSINPDSPMTDSLGIFLKSKGTFVTPTLGAFEYQAADGQPLDTARLEGFLKMKKITGKLHRAGAKIVVGSHSMIPYAETGWAFQREMELLVASGLSPAEVITAATMQNARFFRIDKRLGSIEKGKQADLILIKGNPLNDISACRNVTRAMLNGVWIK</sequence>
<dbReference type="PANTHER" id="PTHR43135">
    <property type="entry name" value="ALPHA-D-RIBOSE 1-METHYLPHOSPHONATE 5-TRIPHOSPHATE DIPHOSPHATASE"/>
    <property type="match status" value="1"/>
</dbReference>
<dbReference type="InterPro" id="IPR006680">
    <property type="entry name" value="Amidohydro-rel"/>
</dbReference>
<dbReference type="OrthoDB" id="9797498at2"/>
<keyword evidence="3" id="KW-0378">Hydrolase</keyword>
<evidence type="ECO:0000313" key="4">
    <source>
        <dbReference type="Proteomes" id="UP000002011"/>
    </source>
</evidence>
<evidence type="ECO:0000259" key="1">
    <source>
        <dbReference type="Pfam" id="PF01979"/>
    </source>
</evidence>
<feature type="domain" description="Amidohydrolase-related" evidence="1">
    <location>
        <begin position="340"/>
        <end position="436"/>
    </location>
</feature>
<proteinExistence type="predicted"/>
<name>C6W0M2_DYAFD</name>
<dbReference type="Gene3D" id="2.30.40.10">
    <property type="entry name" value="Urease, subunit C, domain 1"/>
    <property type="match status" value="1"/>
</dbReference>
<dbReference type="Pfam" id="PF01979">
    <property type="entry name" value="Amidohydro_1"/>
    <property type="match status" value="1"/>
</dbReference>
<feature type="domain" description="Amidohydrolase 3" evidence="2">
    <location>
        <begin position="95"/>
        <end position="134"/>
    </location>
</feature>
<dbReference type="HOGENOM" id="CLU_023620_4_2_10"/>
<dbReference type="SUPFAM" id="SSF51338">
    <property type="entry name" value="Composite domain of metallo-dependent hydrolases"/>
    <property type="match status" value="1"/>
</dbReference>
<evidence type="ECO:0000313" key="3">
    <source>
        <dbReference type="EMBL" id="ACT93628.1"/>
    </source>
</evidence>
<dbReference type="InterPro" id="IPR032466">
    <property type="entry name" value="Metal_Hydrolase"/>
</dbReference>
<keyword evidence="4" id="KW-1185">Reference proteome</keyword>
<dbReference type="SUPFAM" id="SSF51556">
    <property type="entry name" value="Metallo-dependent hydrolases"/>
    <property type="match status" value="1"/>
</dbReference>
<reference evidence="3 4" key="1">
    <citation type="journal article" date="2009" name="Stand. Genomic Sci.">
        <title>Complete genome sequence of Dyadobacter fermentans type strain (NS114).</title>
        <authorList>
            <person name="Lang E."/>
            <person name="Lapidus A."/>
            <person name="Chertkov O."/>
            <person name="Brettin T."/>
            <person name="Detter J.C."/>
            <person name="Han C."/>
            <person name="Copeland A."/>
            <person name="Glavina Del Rio T."/>
            <person name="Nolan M."/>
            <person name="Chen F."/>
            <person name="Lucas S."/>
            <person name="Tice H."/>
            <person name="Cheng J.F."/>
            <person name="Land M."/>
            <person name="Hauser L."/>
            <person name="Chang Y.J."/>
            <person name="Jeffries C.D."/>
            <person name="Kopitz M."/>
            <person name="Bruce D."/>
            <person name="Goodwin L."/>
            <person name="Pitluck S."/>
            <person name="Ovchinnikova G."/>
            <person name="Pati A."/>
            <person name="Ivanova N."/>
            <person name="Mavrommatis K."/>
            <person name="Chen A."/>
            <person name="Palaniappan K."/>
            <person name="Chain P."/>
            <person name="Bristow J."/>
            <person name="Eisen J.A."/>
            <person name="Markowitz V."/>
            <person name="Hugenholtz P."/>
            <person name="Goker M."/>
            <person name="Rohde M."/>
            <person name="Kyrpides N.C."/>
            <person name="Klenk H.P."/>
        </authorList>
    </citation>
    <scope>NUCLEOTIDE SEQUENCE [LARGE SCALE GENOMIC DNA]</scope>
    <source>
        <strain evidence="4">ATCC 700827 / DSM 18053 / CIP 107007 / KCTC 52180 / NS114</strain>
    </source>
</reference>
<gene>
    <name evidence="3" type="ordered locus">Dfer_2410</name>
</gene>
<dbReference type="InterPro" id="IPR013108">
    <property type="entry name" value="Amidohydro_3"/>
</dbReference>
<dbReference type="RefSeq" id="WP_015811878.1">
    <property type="nucleotide sequence ID" value="NC_013037.1"/>
</dbReference>
<dbReference type="STRING" id="471854.Dfer_2410"/>
<dbReference type="Proteomes" id="UP000002011">
    <property type="component" value="Chromosome"/>
</dbReference>
<organism evidence="3 4">
    <name type="scientific">Dyadobacter fermentans (strain ATCC 700827 / DSM 18053 / CIP 107007 / KCTC 52180 / NS114)</name>
    <dbReference type="NCBI Taxonomy" id="471854"/>
    <lineage>
        <taxon>Bacteria</taxon>
        <taxon>Pseudomonadati</taxon>
        <taxon>Bacteroidota</taxon>
        <taxon>Cytophagia</taxon>
        <taxon>Cytophagales</taxon>
        <taxon>Spirosomataceae</taxon>
        <taxon>Dyadobacter</taxon>
    </lineage>
</organism>
<dbReference type="Pfam" id="PF07969">
    <property type="entry name" value="Amidohydro_3"/>
    <property type="match status" value="1"/>
</dbReference>
<dbReference type="Gene3D" id="1.20.58.520">
    <property type="entry name" value="Amidohydrolase"/>
    <property type="match status" value="1"/>
</dbReference>
<dbReference type="KEGG" id="dfe:Dfer_2410"/>
<dbReference type="GO" id="GO:0016810">
    <property type="term" value="F:hydrolase activity, acting on carbon-nitrogen (but not peptide) bonds"/>
    <property type="evidence" value="ECO:0007669"/>
    <property type="project" value="InterPro"/>
</dbReference>
<accession>C6W0M2</accession>